<reference evidence="2" key="1">
    <citation type="submission" date="2022-11" db="UniProtKB">
        <authorList>
            <consortium name="WormBaseParasite"/>
        </authorList>
    </citation>
    <scope>IDENTIFICATION</scope>
</reference>
<protein>
    <submittedName>
        <fullName evidence="2">Uncharacterized protein</fullName>
    </submittedName>
</protein>
<organism evidence="1 2">
    <name type="scientific">Plectus sambesii</name>
    <dbReference type="NCBI Taxonomy" id="2011161"/>
    <lineage>
        <taxon>Eukaryota</taxon>
        <taxon>Metazoa</taxon>
        <taxon>Ecdysozoa</taxon>
        <taxon>Nematoda</taxon>
        <taxon>Chromadorea</taxon>
        <taxon>Plectida</taxon>
        <taxon>Plectina</taxon>
        <taxon>Plectoidea</taxon>
        <taxon>Plectidae</taxon>
        <taxon>Plectus</taxon>
    </lineage>
</organism>
<proteinExistence type="predicted"/>
<dbReference type="Proteomes" id="UP000887566">
    <property type="component" value="Unplaced"/>
</dbReference>
<sequence length="106" mass="11591">MRQAVAKLMTQYRGVRNWTATHASVSDKRPLVAFAASRDRRPSPGDPPISFAFRSWLRFVVTSRPTILLVVFGPTLITSGEIAAEAKLLSTGNLFADKLCSGKCPL</sequence>
<accession>A0A914XE86</accession>
<evidence type="ECO:0000313" key="2">
    <source>
        <dbReference type="WBParaSite" id="PSAMB.scaffold766size41716.g8596.t1"/>
    </source>
</evidence>
<name>A0A914XE86_9BILA</name>
<keyword evidence="1" id="KW-1185">Reference proteome</keyword>
<dbReference type="WBParaSite" id="PSAMB.scaffold766size41716.g8596.t1">
    <property type="protein sequence ID" value="PSAMB.scaffold766size41716.g8596.t1"/>
    <property type="gene ID" value="PSAMB.scaffold766size41716.g8596"/>
</dbReference>
<evidence type="ECO:0000313" key="1">
    <source>
        <dbReference type="Proteomes" id="UP000887566"/>
    </source>
</evidence>
<dbReference type="AlphaFoldDB" id="A0A914XE86"/>